<keyword evidence="1" id="KW-1133">Transmembrane helix</keyword>
<feature type="transmembrane region" description="Helical" evidence="1">
    <location>
        <begin position="43"/>
        <end position="63"/>
    </location>
</feature>
<keyword evidence="3" id="KW-1185">Reference proteome</keyword>
<dbReference type="eggNOG" id="arCOG07066">
    <property type="taxonomic scope" value="Archaea"/>
</dbReference>
<accession>A3MVC7</accession>
<gene>
    <name evidence="2" type="ordered locus">Pcal_1169</name>
</gene>
<keyword evidence="1" id="KW-0812">Transmembrane</keyword>
<sequence>MKRLLAYTLWSYAALLALLALGSSLLRLLRARLVDGLTLGDLVLVAAVLVYGFAIYTSALVVIRGTCKRGH</sequence>
<evidence type="ECO:0000313" key="2">
    <source>
        <dbReference type="EMBL" id="ABO08594.1"/>
    </source>
</evidence>
<evidence type="ECO:0000256" key="1">
    <source>
        <dbReference type="SAM" id="Phobius"/>
    </source>
</evidence>
<proteinExistence type="predicted"/>
<dbReference type="KEGG" id="pcl:Pcal_1169"/>
<dbReference type="STRING" id="410359.Pcal_1169"/>
<name>A3MVC7_PYRCJ</name>
<dbReference type="GeneID" id="4908973"/>
<keyword evidence="1" id="KW-0472">Membrane</keyword>
<dbReference type="EMBL" id="CP000561">
    <property type="protein sequence ID" value="ABO08594.1"/>
    <property type="molecule type" value="Genomic_DNA"/>
</dbReference>
<dbReference type="AlphaFoldDB" id="A3MVC7"/>
<dbReference type="RefSeq" id="WP_011849852.1">
    <property type="nucleotide sequence ID" value="NC_009073.1"/>
</dbReference>
<dbReference type="Proteomes" id="UP000001431">
    <property type="component" value="Chromosome"/>
</dbReference>
<protein>
    <submittedName>
        <fullName evidence="2">Uncharacterized protein</fullName>
    </submittedName>
</protein>
<reference evidence="2" key="1">
    <citation type="submission" date="2007-02" db="EMBL/GenBank/DDBJ databases">
        <title>Complete sequence of Pyrobaculum calidifontis JCM 11548.</title>
        <authorList>
            <consortium name="US DOE Joint Genome Institute"/>
            <person name="Copeland A."/>
            <person name="Lucas S."/>
            <person name="Lapidus A."/>
            <person name="Barry K."/>
            <person name="Glavina del Rio T."/>
            <person name="Dalin E."/>
            <person name="Tice H."/>
            <person name="Pitluck S."/>
            <person name="Chain P."/>
            <person name="Malfatti S."/>
            <person name="Shin M."/>
            <person name="Vergez L."/>
            <person name="Schmutz J."/>
            <person name="Larimer F."/>
            <person name="Land M."/>
            <person name="Hauser L."/>
            <person name="Kyrpides N."/>
            <person name="Mikhailova N."/>
            <person name="Cozen A.E."/>
            <person name="Fitz-Gibbon S.T."/>
            <person name="House C.H."/>
            <person name="Saltikov C."/>
            <person name="Lowe T.M."/>
            <person name="Richardson P."/>
        </authorList>
    </citation>
    <scope>NUCLEOTIDE SEQUENCE [LARGE SCALE GENOMIC DNA]</scope>
    <source>
        <strain evidence="2">JCM 11548</strain>
    </source>
</reference>
<evidence type="ECO:0000313" key="3">
    <source>
        <dbReference type="Proteomes" id="UP000001431"/>
    </source>
</evidence>
<dbReference type="HOGENOM" id="CLU_175267_0_0_2"/>
<organism evidence="2 3">
    <name type="scientific">Pyrobaculum calidifontis (strain DSM 21063 / JCM 11548 / VA1)</name>
    <dbReference type="NCBI Taxonomy" id="410359"/>
    <lineage>
        <taxon>Archaea</taxon>
        <taxon>Thermoproteota</taxon>
        <taxon>Thermoprotei</taxon>
        <taxon>Thermoproteales</taxon>
        <taxon>Thermoproteaceae</taxon>
        <taxon>Pyrobaculum</taxon>
    </lineage>
</organism>